<dbReference type="InterPro" id="IPR037914">
    <property type="entry name" value="SpoVT-AbrB_sf"/>
</dbReference>
<evidence type="ECO:0000313" key="2">
    <source>
        <dbReference type="Proteomes" id="UP000060016"/>
    </source>
</evidence>
<sequence length="98" mass="10570">MTGSTYAERLRTTVFELGTSQAVRIPAALRIETDNATIEKVPEGLLLRPLGEDFGAVVSRLREYQEAHGISGGLIEEVGDLPLDPIPVVSGLDATDHR</sequence>
<dbReference type="Proteomes" id="UP000060016">
    <property type="component" value="Chromosome"/>
</dbReference>
<protein>
    <recommendedName>
        <fullName evidence="3">AbrB/MazE/SpoVT family DNA-binding domain-containing protein</fullName>
    </recommendedName>
</protein>
<gene>
    <name evidence="1" type="ORF">AK829_11455</name>
</gene>
<dbReference type="PATRIC" id="fig|156976.3.peg.2312"/>
<evidence type="ECO:0000313" key="1">
    <source>
        <dbReference type="EMBL" id="AKV59638.1"/>
    </source>
</evidence>
<dbReference type="Gene3D" id="2.10.260.10">
    <property type="match status" value="1"/>
</dbReference>
<organism evidence="1 2">
    <name type="scientific">Corynebacterium riegelii</name>
    <dbReference type="NCBI Taxonomy" id="156976"/>
    <lineage>
        <taxon>Bacteria</taxon>
        <taxon>Bacillati</taxon>
        <taxon>Actinomycetota</taxon>
        <taxon>Actinomycetes</taxon>
        <taxon>Mycobacteriales</taxon>
        <taxon>Corynebacteriaceae</taxon>
        <taxon>Corynebacterium</taxon>
    </lineage>
</organism>
<dbReference type="SUPFAM" id="SSF89447">
    <property type="entry name" value="AbrB/MazE/MraZ-like"/>
    <property type="match status" value="1"/>
</dbReference>
<dbReference type="KEGG" id="crie:AK829_11455"/>
<accession>A0A0K1RE11</accession>
<reference evidence="1 2" key="1">
    <citation type="submission" date="2015-08" db="EMBL/GenBank/DDBJ databases">
        <authorList>
            <person name="Babu N.S."/>
            <person name="Beckwith C.J."/>
            <person name="Beseler K.G."/>
            <person name="Brison A."/>
            <person name="Carone J.V."/>
            <person name="Caskin T.P."/>
            <person name="Diamond M."/>
            <person name="Durham M.E."/>
            <person name="Foxe J.M."/>
            <person name="Go M."/>
            <person name="Henderson B.A."/>
            <person name="Jones I.B."/>
            <person name="McGettigan J.A."/>
            <person name="Micheletti S.J."/>
            <person name="Nasrallah M.E."/>
            <person name="Ortiz D."/>
            <person name="Piller C.R."/>
            <person name="Privatt S.R."/>
            <person name="Schneider S.L."/>
            <person name="Sharp S."/>
            <person name="Smith T.C."/>
            <person name="Stanton J.D."/>
            <person name="Ullery H.E."/>
            <person name="Wilson R.J."/>
            <person name="Serrano M.G."/>
            <person name="Buck G."/>
            <person name="Lee V."/>
            <person name="Wang Y."/>
            <person name="Carvalho R."/>
            <person name="Voegtly L."/>
            <person name="Shi R."/>
            <person name="Duckworth R."/>
            <person name="Johnson A."/>
            <person name="Loviza R."/>
            <person name="Walstead R."/>
            <person name="Shah Z."/>
            <person name="Kiflezghi M."/>
            <person name="Wade K."/>
            <person name="Ball S.L."/>
            <person name="Bradley K.W."/>
            <person name="Asai D.J."/>
            <person name="Bowman C.A."/>
            <person name="Russell D.A."/>
            <person name="Pope W.H."/>
            <person name="Jacobs-Sera D."/>
            <person name="Hendrix R.W."/>
            <person name="Hatfull G.F."/>
        </authorList>
    </citation>
    <scope>NUCLEOTIDE SEQUENCE [LARGE SCALE GENOMIC DNA]</scope>
    <source>
        <strain evidence="1 2">PUDD_83A45</strain>
    </source>
</reference>
<dbReference type="EMBL" id="CP012342">
    <property type="protein sequence ID" value="AKV59638.1"/>
    <property type="molecule type" value="Genomic_DNA"/>
</dbReference>
<dbReference type="AlphaFoldDB" id="A0A0K1RE11"/>
<name>A0A0K1RE11_9CORY</name>
<keyword evidence="2" id="KW-1185">Reference proteome</keyword>
<dbReference type="STRING" id="156976.AK829_11455"/>
<proteinExistence type="predicted"/>
<evidence type="ECO:0008006" key="3">
    <source>
        <dbReference type="Google" id="ProtNLM"/>
    </source>
</evidence>